<dbReference type="EMBL" id="JAUQUB010000001">
    <property type="protein sequence ID" value="MDO7882374.1"/>
    <property type="molecule type" value="Genomic_DNA"/>
</dbReference>
<evidence type="ECO:0000313" key="1">
    <source>
        <dbReference type="EMBL" id="MDO7882374.1"/>
    </source>
</evidence>
<proteinExistence type="predicted"/>
<dbReference type="CDD" id="cd02019">
    <property type="entry name" value="NK"/>
    <property type="match status" value="1"/>
</dbReference>
<name>A0ABT9BN29_9MICO</name>
<dbReference type="SUPFAM" id="SSF52540">
    <property type="entry name" value="P-loop containing nucleoside triphosphate hydrolases"/>
    <property type="match status" value="1"/>
</dbReference>
<dbReference type="Proteomes" id="UP001241072">
    <property type="component" value="Unassembled WGS sequence"/>
</dbReference>
<organism evidence="1 2">
    <name type="scientific">Antiquaquibacter soli</name>
    <dbReference type="NCBI Taxonomy" id="3064523"/>
    <lineage>
        <taxon>Bacteria</taxon>
        <taxon>Bacillati</taxon>
        <taxon>Actinomycetota</taxon>
        <taxon>Actinomycetes</taxon>
        <taxon>Micrococcales</taxon>
        <taxon>Microbacteriaceae</taxon>
        <taxon>Antiquaquibacter</taxon>
    </lineage>
</organism>
<dbReference type="Gene3D" id="3.40.50.300">
    <property type="entry name" value="P-loop containing nucleotide triphosphate hydrolases"/>
    <property type="match status" value="1"/>
</dbReference>
<evidence type="ECO:0000313" key="2">
    <source>
        <dbReference type="Proteomes" id="UP001241072"/>
    </source>
</evidence>
<reference evidence="1 2" key="1">
    <citation type="submission" date="2023-07" db="EMBL/GenBank/DDBJ databases">
        <title>Protaetiibacter sp. nov WY-16 isolated from soil.</title>
        <authorList>
            <person name="Liu B."/>
            <person name="Wan Y."/>
        </authorList>
    </citation>
    <scope>NUCLEOTIDE SEQUENCE [LARGE SCALE GENOMIC DNA]</scope>
    <source>
        <strain evidence="1 2">WY-16</strain>
    </source>
</reference>
<dbReference type="Pfam" id="PF13238">
    <property type="entry name" value="AAA_18"/>
    <property type="match status" value="1"/>
</dbReference>
<comment type="caution">
    <text evidence="1">The sequence shown here is derived from an EMBL/GenBank/DDBJ whole genome shotgun (WGS) entry which is preliminary data.</text>
</comment>
<keyword evidence="2" id="KW-1185">Reference proteome</keyword>
<accession>A0ABT9BN29</accession>
<sequence length="172" mass="19154">MPGAELGRRVSAVLGEPRAVILVDGRSGSGKSTLARRLVDEHPSLQLVRLDDLYPGWDGLAAGSRHVVDYVLDPVRPRWLEWDWAAGAPTRWHELSADAPLLVEGVGAISRASRARASLAIWVDTDDDVRRRRALDRDGAAYEPHWERWAAQEAAFLEREHPRKLADVVIAE</sequence>
<dbReference type="RefSeq" id="WP_305002752.1">
    <property type="nucleotide sequence ID" value="NZ_JAUQUB010000001.1"/>
</dbReference>
<gene>
    <name evidence="1" type="ORF">Q5716_09085</name>
</gene>
<dbReference type="NCBIfam" id="NF005115">
    <property type="entry name" value="PRK06547.1"/>
    <property type="match status" value="1"/>
</dbReference>
<dbReference type="InterPro" id="IPR027417">
    <property type="entry name" value="P-loop_NTPase"/>
</dbReference>
<protein>
    <submittedName>
        <fullName evidence="1">AAA family ATPase</fullName>
    </submittedName>
</protein>